<evidence type="ECO:0000256" key="4">
    <source>
        <dbReference type="ARBA" id="ARBA00022692"/>
    </source>
</evidence>
<keyword evidence="3 9" id="KW-0633">Potassium transport</keyword>
<comment type="similarity">
    <text evidence="9">Belongs to the KdpA family.</text>
</comment>
<dbReference type="Pfam" id="PF03814">
    <property type="entry name" value="KdpA"/>
    <property type="match status" value="1"/>
</dbReference>
<evidence type="ECO:0000256" key="3">
    <source>
        <dbReference type="ARBA" id="ARBA00022538"/>
    </source>
</evidence>
<feature type="transmembrane region" description="Helical" evidence="9">
    <location>
        <begin position="399"/>
        <end position="426"/>
    </location>
</feature>
<dbReference type="EMBL" id="FNHD01000001">
    <property type="protein sequence ID" value="SDL45043.1"/>
    <property type="molecule type" value="Genomic_DNA"/>
</dbReference>
<keyword evidence="8 9" id="KW-0472">Membrane</keyword>
<feature type="transmembrane region" description="Helical" evidence="9">
    <location>
        <begin position="277"/>
        <end position="302"/>
    </location>
</feature>
<name>A0ABY0QPT1_9FLAO</name>
<keyword evidence="4 9" id="KW-0812">Transmembrane</keyword>
<feature type="transmembrane region" description="Helical" evidence="9">
    <location>
        <begin position="194"/>
        <end position="219"/>
    </location>
</feature>
<dbReference type="HAMAP" id="MF_00275">
    <property type="entry name" value="KdpA"/>
    <property type="match status" value="1"/>
</dbReference>
<dbReference type="Proteomes" id="UP000199242">
    <property type="component" value="Unassembled WGS sequence"/>
</dbReference>
<comment type="subunit">
    <text evidence="9">The system is composed of three essential subunits: KdpA, KdpB and KdpC.</text>
</comment>
<evidence type="ECO:0000256" key="9">
    <source>
        <dbReference type="HAMAP-Rule" id="MF_00275"/>
    </source>
</evidence>
<feature type="transmembrane region" description="Helical" evidence="9">
    <location>
        <begin position="162"/>
        <end position="182"/>
    </location>
</feature>
<evidence type="ECO:0000313" key="10">
    <source>
        <dbReference type="EMBL" id="SDL45043.1"/>
    </source>
</evidence>
<comment type="subcellular location">
    <subcellularLocation>
        <location evidence="9">Cell membrane</location>
        <topology evidence="9">Multi-pass membrane protein</topology>
    </subcellularLocation>
</comment>
<evidence type="ECO:0000256" key="2">
    <source>
        <dbReference type="ARBA" id="ARBA00022475"/>
    </source>
</evidence>
<feature type="transmembrane region" description="Helical" evidence="9">
    <location>
        <begin position="447"/>
        <end position="468"/>
    </location>
</feature>
<gene>
    <name evidence="9" type="primary">kdpA</name>
    <name evidence="10" type="ORF">SAMN05216273_101222</name>
</gene>
<reference evidence="10 11" key="1">
    <citation type="submission" date="2016-10" db="EMBL/GenBank/DDBJ databases">
        <authorList>
            <person name="Varghese N."/>
            <person name="Submissions S."/>
        </authorList>
    </citation>
    <scope>NUCLEOTIDE SEQUENCE [LARGE SCALE GENOMIC DNA]</scope>
    <source>
        <strain evidence="10 11">CGMCC 1.10941</strain>
    </source>
</reference>
<dbReference type="NCBIfam" id="TIGR00680">
    <property type="entry name" value="kdpA"/>
    <property type="match status" value="1"/>
</dbReference>
<organism evidence="10 11">
    <name type="scientific">Chryseobacterium taihuense</name>
    <dbReference type="NCBI Taxonomy" id="1141221"/>
    <lineage>
        <taxon>Bacteria</taxon>
        <taxon>Pseudomonadati</taxon>
        <taxon>Bacteroidota</taxon>
        <taxon>Flavobacteriia</taxon>
        <taxon>Flavobacteriales</taxon>
        <taxon>Weeksellaceae</taxon>
        <taxon>Chryseobacterium group</taxon>
        <taxon>Chryseobacterium</taxon>
    </lineage>
</organism>
<evidence type="ECO:0000256" key="1">
    <source>
        <dbReference type="ARBA" id="ARBA00022448"/>
    </source>
</evidence>
<evidence type="ECO:0000256" key="8">
    <source>
        <dbReference type="ARBA" id="ARBA00023136"/>
    </source>
</evidence>
<protein>
    <recommendedName>
        <fullName evidence="9">Potassium-transporting ATPase potassium-binding subunit</fullName>
    </recommendedName>
    <alternativeName>
        <fullName evidence="9">ATP phosphohydrolase [potassium-transporting] A chain</fullName>
    </alternativeName>
    <alternativeName>
        <fullName evidence="9">Potassium-binding and translocating subunit A</fullName>
    </alternativeName>
    <alternativeName>
        <fullName evidence="9">Potassium-translocating ATPase A chain</fullName>
    </alternativeName>
</protein>
<proteinExistence type="inferred from homology"/>
<keyword evidence="7 9" id="KW-0406">Ion transport</keyword>
<feature type="transmembrane region" description="Helical" evidence="9">
    <location>
        <begin position="309"/>
        <end position="328"/>
    </location>
</feature>
<feature type="transmembrane region" description="Helical" evidence="9">
    <location>
        <begin position="513"/>
        <end position="541"/>
    </location>
</feature>
<dbReference type="PIRSF" id="PIRSF001294">
    <property type="entry name" value="K_ATPaseA"/>
    <property type="match status" value="1"/>
</dbReference>
<feature type="transmembrane region" description="Helical" evidence="9">
    <location>
        <begin position="562"/>
        <end position="586"/>
    </location>
</feature>
<keyword evidence="1 9" id="KW-0813">Transport</keyword>
<evidence type="ECO:0000313" key="11">
    <source>
        <dbReference type="Proteomes" id="UP000199242"/>
    </source>
</evidence>
<dbReference type="PANTHER" id="PTHR30607:SF2">
    <property type="entry name" value="POTASSIUM-TRANSPORTING ATPASE POTASSIUM-BINDING SUBUNIT"/>
    <property type="match status" value="1"/>
</dbReference>
<dbReference type="PANTHER" id="PTHR30607">
    <property type="entry name" value="POTASSIUM-TRANSPORTING ATPASE A CHAIN"/>
    <property type="match status" value="1"/>
</dbReference>
<evidence type="ECO:0000256" key="6">
    <source>
        <dbReference type="ARBA" id="ARBA00022989"/>
    </source>
</evidence>
<evidence type="ECO:0000256" key="7">
    <source>
        <dbReference type="ARBA" id="ARBA00023065"/>
    </source>
</evidence>
<accession>A0ABY0QPT1</accession>
<dbReference type="InterPro" id="IPR004623">
    <property type="entry name" value="KdpA"/>
</dbReference>
<keyword evidence="6 9" id="KW-1133">Transmembrane helix</keyword>
<comment type="function">
    <text evidence="9">Part of the high-affinity ATP-driven potassium transport (or Kdp) system, which catalyzes the hydrolysis of ATP coupled with the electrogenic transport of potassium into the cytoplasm. This subunit binds the extracellular potassium ions and delivers the ions to the membrane domain of KdpB through an intramembrane tunnel.</text>
</comment>
<keyword evidence="11" id="KW-1185">Reference proteome</keyword>
<comment type="caution">
    <text evidence="10">The sequence shown here is derived from an EMBL/GenBank/DDBJ whole genome shotgun (WGS) entry which is preliminary data.</text>
</comment>
<sequence length="591" mass="64437">MVKVRRSVLLSFTSHFLLLTHFKLKKMNTEILGIILMFALTVTLAIPLGRYIGKIFSNEKTWLDKVFNPLDKFFYKLSGVSRENEMNWKQHLAALLTINLVWFLISMFVLTNMSWLPLNPDNNPSMSGDLAFNTAVSFVTNTNLQHYSGESALSYLGQLTLMLWQFISAGCGIAIAAVVFTAMKEKSADKLGNFYFFFVRSCTRILFPIALLVASLLALNGVPMTFEGKDTIINLQGDNVEVSRGPVAAFVAIKQLGTNGGGFFGPNSTHPLENPNYFTNIVETVSIMLIPIALVFATGYVLKRKKLALTIFGVMTIGFLLLLIPTVINEMNGNSAIEKMGITQNLGSMEGKEVRFGPAASAYWAINTTVTSNGSVNSMHDSLTPLSGMNAMLGMMVNAFYGGVGVGFLNFYIFIILAVFISGLMVGRTPEFLGKKIEAKEMKIAMMIALLHPFLILTGTAIASYTYAHNPETYAGWLNNPGFHGFSEMLYEFTSSSANNGSGFEGLGDNTPFWNIACGIVMLMARYLPIIGPVAIAGSLAAKKYIPESAGTLKTDTSTFGLMIFAVIAIVAALSFFPALALGPIAEYFSL</sequence>
<feature type="transmembrane region" description="Helical" evidence="9">
    <location>
        <begin position="32"/>
        <end position="52"/>
    </location>
</feature>
<feature type="transmembrane region" description="Helical" evidence="9">
    <location>
        <begin position="92"/>
        <end position="116"/>
    </location>
</feature>
<keyword evidence="2 9" id="KW-1003">Cell membrane</keyword>
<keyword evidence="5 9" id="KW-0630">Potassium</keyword>
<evidence type="ECO:0000256" key="5">
    <source>
        <dbReference type="ARBA" id="ARBA00022958"/>
    </source>
</evidence>